<evidence type="ECO:0000313" key="8">
    <source>
        <dbReference type="Proteomes" id="UP000023152"/>
    </source>
</evidence>
<dbReference type="PROSITE" id="PS51471">
    <property type="entry name" value="FE2OG_OXY"/>
    <property type="match status" value="1"/>
</dbReference>
<keyword evidence="3" id="KW-0223">Dioxygenase</keyword>
<keyword evidence="4" id="KW-0560">Oxidoreductase</keyword>
<dbReference type="GO" id="GO:0031418">
    <property type="term" value="F:L-ascorbic acid binding"/>
    <property type="evidence" value="ECO:0007669"/>
    <property type="project" value="InterPro"/>
</dbReference>
<dbReference type="PANTHER" id="PTHR10869">
    <property type="entry name" value="PROLYL 4-HYDROXYLASE ALPHA SUBUNIT"/>
    <property type="match status" value="1"/>
</dbReference>
<keyword evidence="8" id="KW-1185">Reference proteome</keyword>
<dbReference type="GO" id="GO:0005506">
    <property type="term" value="F:iron ion binding"/>
    <property type="evidence" value="ECO:0007669"/>
    <property type="project" value="InterPro"/>
</dbReference>
<evidence type="ECO:0000256" key="5">
    <source>
        <dbReference type="ARBA" id="ARBA00023004"/>
    </source>
</evidence>
<reference evidence="7 8" key="1">
    <citation type="journal article" date="2013" name="Curr. Biol.">
        <title>The Genome of the Foraminiferan Reticulomyxa filosa.</title>
        <authorList>
            <person name="Glockner G."/>
            <person name="Hulsmann N."/>
            <person name="Schleicher M."/>
            <person name="Noegel A.A."/>
            <person name="Eichinger L."/>
            <person name="Gallinger C."/>
            <person name="Pawlowski J."/>
            <person name="Sierra R."/>
            <person name="Euteneuer U."/>
            <person name="Pillet L."/>
            <person name="Moustafa A."/>
            <person name="Platzer M."/>
            <person name="Groth M."/>
            <person name="Szafranski K."/>
            <person name="Schliwa M."/>
        </authorList>
    </citation>
    <scope>NUCLEOTIDE SEQUENCE [LARGE SCALE GENOMIC DNA]</scope>
</reference>
<dbReference type="Proteomes" id="UP000023152">
    <property type="component" value="Unassembled WGS sequence"/>
</dbReference>
<feature type="non-terminal residue" evidence="7">
    <location>
        <position position="358"/>
    </location>
</feature>
<name>X6P4U6_RETFI</name>
<keyword evidence="2" id="KW-0479">Metal-binding</keyword>
<accession>X6P4U6</accession>
<dbReference type="Pfam" id="PF13640">
    <property type="entry name" value="2OG-FeII_Oxy_3"/>
    <property type="match status" value="1"/>
</dbReference>
<dbReference type="InterPro" id="IPR045054">
    <property type="entry name" value="P4HA-like"/>
</dbReference>
<dbReference type="PANTHER" id="PTHR10869:SF246">
    <property type="entry name" value="TRANSMEMBRANE PROLYL 4-HYDROXYLASE"/>
    <property type="match status" value="1"/>
</dbReference>
<dbReference type="EMBL" id="ASPP01003671">
    <property type="protein sequence ID" value="ETO33104.1"/>
    <property type="molecule type" value="Genomic_DNA"/>
</dbReference>
<dbReference type="GO" id="GO:0005783">
    <property type="term" value="C:endoplasmic reticulum"/>
    <property type="evidence" value="ECO:0007669"/>
    <property type="project" value="TreeGrafter"/>
</dbReference>
<comment type="cofactor">
    <cofactor evidence="1">
        <name>L-ascorbate</name>
        <dbReference type="ChEBI" id="CHEBI:38290"/>
    </cofactor>
</comment>
<evidence type="ECO:0000256" key="2">
    <source>
        <dbReference type="ARBA" id="ARBA00022723"/>
    </source>
</evidence>
<comment type="caution">
    <text evidence="7">The sequence shown here is derived from an EMBL/GenBank/DDBJ whole genome shotgun (WGS) entry which is preliminary data.</text>
</comment>
<proteinExistence type="predicted"/>
<dbReference type="SMART" id="SM00702">
    <property type="entry name" value="P4Hc"/>
    <property type="match status" value="1"/>
</dbReference>
<sequence length="358" mass="41703">MDKYVALVTLLTPEQMARRNEDFEREKSEWMKQYFENSGQPWRNYYPRGPVEHFMFNITHLGQQFESISHHPYFKICPEALVTEAIREGLERAQSHISNMSLYQDEQHVFVQDKYVHVIWCRNRTSLDRSTLDEKEEMYLQMARSQGSTATQKWDDLDETLDLVVVCDEPRVIRVDHFISEDECDHVISVGKSLGLKRSTVSEEALESEDRTSSTCWLERDFSPILDHIVQRIADVVRIPPSKLFINVLFFFVSSESLQLVHYRSGELYKAHYDYGTDRPNQRFLTFLMYLNTPDAGGNTSFPNAAERCRDQNGYFGVKPKKGTAVFFYDLFPDGNADQSSLHFAEPPLNGSEKWMTN</sequence>
<evidence type="ECO:0000256" key="4">
    <source>
        <dbReference type="ARBA" id="ARBA00023002"/>
    </source>
</evidence>
<evidence type="ECO:0000256" key="3">
    <source>
        <dbReference type="ARBA" id="ARBA00022964"/>
    </source>
</evidence>
<dbReference type="InterPro" id="IPR006620">
    <property type="entry name" value="Pro_4_hyd_alph"/>
</dbReference>
<gene>
    <name evidence="7" type="ORF">RFI_04002</name>
</gene>
<dbReference type="Gene3D" id="2.60.120.620">
    <property type="entry name" value="q2cbj1_9rhob like domain"/>
    <property type="match status" value="1"/>
</dbReference>
<evidence type="ECO:0000256" key="1">
    <source>
        <dbReference type="ARBA" id="ARBA00001961"/>
    </source>
</evidence>
<dbReference type="GO" id="GO:0004656">
    <property type="term" value="F:procollagen-proline 4-dioxygenase activity"/>
    <property type="evidence" value="ECO:0007669"/>
    <property type="project" value="TreeGrafter"/>
</dbReference>
<dbReference type="AlphaFoldDB" id="X6P4U6"/>
<organism evidence="7 8">
    <name type="scientific">Reticulomyxa filosa</name>
    <dbReference type="NCBI Taxonomy" id="46433"/>
    <lineage>
        <taxon>Eukaryota</taxon>
        <taxon>Sar</taxon>
        <taxon>Rhizaria</taxon>
        <taxon>Retaria</taxon>
        <taxon>Foraminifera</taxon>
        <taxon>Monothalamids</taxon>
        <taxon>Reticulomyxidae</taxon>
        <taxon>Reticulomyxa</taxon>
    </lineage>
</organism>
<dbReference type="OrthoDB" id="420380at2759"/>
<feature type="domain" description="Fe2OG dioxygenase" evidence="6">
    <location>
        <begin position="254"/>
        <end position="358"/>
    </location>
</feature>
<keyword evidence="5" id="KW-0408">Iron</keyword>
<evidence type="ECO:0000313" key="7">
    <source>
        <dbReference type="EMBL" id="ETO33104.1"/>
    </source>
</evidence>
<protein>
    <recommendedName>
        <fullName evidence="6">Fe2OG dioxygenase domain-containing protein</fullName>
    </recommendedName>
</protein>
<evidence type="ECO:0000259" key="6">
    <source>
        <dbReference type="PROSITE" id="PS51471"/>
    </source>
</evidence>
<dbReference type="InterPro" id="IPR044862">
    <property type="entry name" value="Pro_4_hyd_alph_FE2OG_OXY"/>
</dbReference>
<dbReference type="InterPro" id="IPR005123">
    <property type="entry name" value="Oxoglu/Fe-dep_dioxygenase_dom"/>
</dbReference>